<name>A0A1J4NVB4_9ACTN</name>
<accession>A0A1J4NVB4</accession>
<gene>
    <name evidence="2" type="ORF">WN71_025145</name>
</gene>
<comment type="caution">
    <text evidence="2">The sequence shown here is derived from an EMBL/GenBank/DDBJ whole genome shotgun (WGS) entry which is preliminary data.</text>
</comment>
<dbReference type="EMBL" id="LAVA02000064">
    <property type="protein sequence ID" value="OIJ65102.1"/>
    <property type="molecule type" value="Genomic_DNA"/>
</dbReference>
<evidence type="ECO:0000313" key="3">
    <source>
        <dbReference type="Proteomes" id="UP000034196"/>
    </source>
</evidence>
<dbReference type="STRING" id="1428628.WN71_025145"/>
<proteinExistence type="predicted"/>
<evidence type="ECO:0000313" key="2">
    <source>
        <dbReference type="EMBL" id="OIJ65102.1"/>
    </source>
</evidence>
<keyword evidence="3" id="KW-1185">Reference proteome</keyword>
<protein>
    <submittedName>
        <fullName evidence="2">Uncharacterized protein</fullName>
    </submittedName>
</protein>
<dbReference type="Proteomes" id="UP000034196">
    <property type="component" value="Unassembled WGS sequence"/>
</dbReference>
<organism evidence="2 3">
    <name type="scientific">Streptomyces mangrovisoli</name>
    <dbReference type="NCBI Taxonomy" id="1428628"/>
    <lineage>
        <taxon>Bacteria</taxon>
        <taxon>Bacillati</taxon>
        <taxon>Actinomycetota</taxon>
        <taxon>Actinomycetes</taxon>
        <taxon>Kitasatosporales</taxon>
        <taxon>Streptomycetaceae</taxon>
        <taxon>Streptomyces</taxon>
    </lineage>
</organism>
<reference evidence="2" key="1">
    <citation type="submission" date="2016-10" db="EMBL/GenBank/DDBJ databases">
        <title>Genome sequence of Streptomyces mangrovisoli MUSC 149.</title>
        <authorList>
            <person name="Lee L.-H."/>
            <person name="Ser H.-L."/>
        </authorList>
    </citation>
    <scope>NUCLEOTIDE SEQUENCE [LARGE SCALE GENOMIC DNA]</scope>
    <source>
        <strain evidence="2">MUSC 149</strain>
    </source>
</reference>
<sequence>MDLILEVDDADAVIGAALERIAADEDMPGDERDHAESAVTEDTAEALAYLVDPFDLVSEVPGVELAQASWSSEQIDYDPDSPDWDLDVEDGEERDADDEAEVDRA</sequence>
<feature type="compositionally biased region" description="Acidic residues" evidence="1">
    <location>
        <begin position="75"/>
        <end position="105"/>
    </location>
</feature>
<evidence type="ECO:0000256" key="1">
    <source>
        <dbReference type="SAM" id="MobiDB-lite"/>
    </source>
</evidence>
<feature type="region of interest" description="Disordered" evidence="1">
    <location>
        <begin position="71"/>
        <end position="105"/>
    </location>
</feature>
<dbReference type="AlphaFoldDB" id="A0A1J4NVB4"/>